<dbReference type="CDD" id="cd16936">
    <property type="entry name" value="HATPase_RsbW-like"/>
    <property type="match status" value="1"/>
</dbReference>
<dbReference type="InterPro" id="IPR036890">
    <property type="entry name" value="HATPase_C_sf"/>
</dbReference>
<dbReference type="Proteomes" id="UP001596067">
    <property type="component" value="Unassembled WGS sequence"/>
</dbReference>
<keyword evidence="4" id="KW-0067">ATP-binding</keyword>
<dbReference type="Pfam" id="PF13581">
    <property type="entry name" value="HATPase_c_2"/>
    <property type="match status" value="1"/>
</dbReference>
<keyword evidence="5" id="KW-1185">Reference proteome</keyword>
<evidence type="ECO:0000313" key="5">
    <source>
        <dbReference type="Proteomes" id="UP001596067"/>
    </source>
</evidence>
<evidence type="ECO:0000313" key="4">
    <source>
        <dbReference type="EMBL" id="MFC5887256.1"/>
    </source>
</evidence>
<keyword evidence="1" id="KW-0418">Kinase</keyword>
<comment type="caution">
    <text evidence="4">The sequence shown here is derived from an EMBL/GenBank/DDBJ whole genome shotgun (WGS) entry which is preliminary data.</text>
</comment>
<dbReference type="PANTHER" id="PTHR35526:SF3">
    <property type="entry name" value="ANTI-SIGMA-F FACTOR RSBW"/>
    <property type="match status" value="1"/>
</dbReference>
<dbReference type="SUPFAM" id="SSF55874">
    <property type="entry name" value="ATPase domain of HSP90 chaperone/DNA topoisomerase II/histidine kinase"/>
    <property type="match status" value="1"/>
</dbReference>
<dbReference type="Gene3D" id="3.30.565.10">
    <property type="entry name" value="Histidine kinase-like ATPase, C-terminal domain"/>
    <property type="match status" value="1"/>
</dbReference>
<sequence>MTVEIFSVPAKESEVSAVRRRIPIALVRLGINLSPDEIDTVVLLVSEVATNAVVHGSHRDDPTATLTVEVRLVPPLRRVRVLVLDAGRGRPRARVAGTDAEDGRGLFLVARLAADHGVELGADGRTIVWFEAPVADWPGATGPARRRTASDAPPRSGGGPRMERGGIPHGSDTPVGLRPA</sequence>
<dbReference type="InterPro" id="IPR050267">
    <property type="entry name" value="Anti-sigma-factor_SerPK"/>
</dbReference>
<dbReference type="InterPro" id="IPR003594">
    <property type="entry name" value="HATPase_dom"/>
</dbReference>
<keyword evidence="1" id="KW-0808">Transferase</keyword>
<evidence type="ECO:0000259" key="3">
    <source>
        <dbReference type="Pfam" id="PF13581"/>
    </source>
</evidence>
<accession>A0ABW1F1R4</accession>
<organism evidence="4 5">
    <name type="scientific">Kitasatospora aburaviensis</name>
    <dbReference type="NCBI Taxonomy" id="67265"/>
    <lineage>
        <taxon>Bacteria</taxon>
        <taxon>Bacillati</taxon>
        <taxon>Actinomycetota</taxon>
        <taxon>Actinomycetes</taxon>
        <taxon>Kitasatosporales</taxon>
        <taxon>Streptomycetaceae</taxon>
        <taxon>Kitasatospora</taxon>
    </lineage>
</organism>
<dbReference type="PANTHER" id="PTHR35526">
    <property type="entry name" value="ANTI-SIGMA-F FACTOR RSBW-RELATED"/>
    <property type="match status" value="1"/>
</dbReference>
<keyword evidence="4" id="KW-0547">Nucleotide-binding</keyword>
<reference evidence="5" key="1">
    <citation type="journal article" date="2019" name="Int. J. Syst. Evol. Microbiol.">
        <title>The Global Catalogue of Microorganisms (GCM) 10K type strain sequencing project: providing services to taxonomists for standard genome sequencing and annotation.</title>
        <authorList>
            <consortium name="The Broad Institute Genomics Platform"/>
            <consortium name="The Broad Institute Genome Sequencing Center for Infectious Disease"/>
            <person name="Wu L."/>
            <person name="Ma J."/>
        </authorList>
    </citation>
    <scope>NUCLEOTIDE SEQUENCE [LARGE SCALE GENOMIC DNA]</scope>
    <source>
        <strain evidence="5">CGMCC 4.1469</strain>
    </source>
</reference>
<feature type="region of interest" description="Disordered" evidence="2">
    <location>
        <begin position="139"/>
        <end position="180"/>
    </location>
</feature>
<feature type="domain" description="Histidine kinase/HSP90-like ATPase" evidence="3">
    <location>
        <begin position="9"/>
        <end position="127"/>
    </location>
</feature>
<evidence type="ECO:0000256" key="2">
    <source>
        <dbReference type="SAM" id="MobiDB-lite"/>
    </source>
</evidence>
<evidence type="ECO:0000256" key="1">
    <source>
        <dbReference type="ARBA" id="ARBA00022527"/>
    </source>
</evidence>
<gene>
    <name evidence="4" type="ORF">ACFP0N_20010</name>
</gene>
<dbReference type="RefSeq" id="WP_313761576.1">
    <property type="nucleotide sequence ID" value="NZ_BAAAVH010000077.1"/>
</dbReference>
<name>A0ABW1F1R4_9ACTN</name>
<protein>
    <submittedName>
        <fullName evidence="4">ATP-binding protein</fullName>
    </submittedName>
</protein>
<proteinExistence type="predicted"/>
<keyword evidence="1" id="KW-0723">Serine/threonine-protein kinase</keyword>
<dbReference type="EMBL" id="JBHSOD010000024">
    <property type="protein sequence ID" value="MFC5887256.1"/>
    <property type="molecule type" value="Genomic_DNA"/>
</dbReference>
<dbReference type="GO" id="GO:0005524">
    <property type="term" value="F:ATP binding"/>
    <property type="evidence" value="ECO:0007669"/>
    <property type="project" value="UniProtKB-KW"/>
</dbReference>